<reference evidence="1 2" key="1">
    <citation type="submission" date="2020-08" db="EMBL/GenBank/DDBJ databases">
        <title>Genome sequence of Phycicoccus endophyticus JCM 31784T.</title>
        <authorList>
            <person name="Hyun D.-W."/>
            <person name="Bae J.-W."/>
        </authorList>
    </citation>
    <scope>NUCLEOTIDE SEQUENCE [LARGE SCALE GENOMIC DNA]</scope>
    <source>
        <strain evidence="1 2">JCM 31784</strain>
    </source>
</reference>
<dbReference type="AlphaFoldDB" id="A0A7G9QYJ3"/>
<dbReference type="RefSeq" id="WP_166100809.1">
    <property type="nucleotide sequence ID" value="NZ_BMMY01000007.1"/>
</dbReference>
<accession>A0A7G9QYJ3</accession>
<name>A0A7G9QYJ3_9MICO</name>
<proteinExistence type="predicted"/>
<sequence length="105" mass="11192">MRAALAVLARTMERAGLAGRRPPEPLPAVLLALELARLAEQVRRTEADGQPHPAARLAAARAAYDHVLVQLCAHAQVPAPVGRLPLDPRVRLGLETDLVAAGMAW</sequence>
<gene>
    <name evidence="1" type="ORF">H9L10_08670</name>
</gene>
<evidence type="ECO:0000313" key="2">
    <source>
        <dbReference type="Proteomes" id="UP000515976"/>
    </source>
</evidence>
<organism evidence="1 2">
    <name type="scientific">Phycicoccus endophyticus</name>
    <dbReference type="NCBI Taxonomy" id="1690220"/>
    <lineage>
        <taxon>Bacteria</taxon>
        <taxon>Bacillati</taxon>
        <taxon>Actinomycetota</taxon>
        <taxon>Actinomycetes</taxon>
        <taxon>Micrococcales</taxon>
        <taxon>Intrasporangiaceae</taxon>
        <taxon>Phycicoccus</taxon>
    </lineage>
</organism>
<evidence type="ECO:0000313" key="1">
    <source>
        <dbReference type="EMBL" id="QNN48418.1"/>
    </source>
</evidence>
<dbReference type="KEGG" id="pei:H9L10_08670"/>
<keyword evidence="2" id="KW-1185">Reference proteome</keyword>
<evidence type="ECO:0008006" key="3">
    <source>
        <dbReference type="Google" id="ProtNLM"/>
    </source>
</evidence>
<dbReference type="Proteomes" id="UP000515976">
    <property type="component" value="Chromosome"/>
</dbReference>
<dbReference type="EMBL" id="CP060712">
    <property type="protein sequence ID" value="QNN48418.1"/>
    <property type="molecule type" value="Genomic_DNA"/>
</dbReference>
<protein>
    <recommendedName>
        <fullName evidence="3">FUSC family protein</fullName>
    </recommendedName>
</protein>